<feature type="non-terminal residue" evidence="2">
    <location>
        <position position="1"/>
    </location>
</feature>
<organism>
    <name type="scientific">Ixodes scapularis</name>
    <name type="common">Black-legged tick</name>
    <name type="synonym">Deer tick</name>
    <dbReference type="NCBI Taxonomy" id="6945"/>
    <lineage>
        <taxon>Eukaryota</taxon>
        <taxon>Metazoa</taxon>
        <taxon>Ecdysozoa</taxon>
        <taxon>Arthropoda</taxon>
        <taxon>Chelicerata</taxon>
        <taxon>Arachnida</taxon>
        <taxon>Acari</taxon>
        <taxon>Parasitiformes</taxon>
        <taxon>Ixodida</taxon>
        <taxon>Ixodoidea</taxon>
        <taxon>Ixodidae</taxon>
        <taxon>Ixodinae</taxon>
        <taxon>Ixodes</taxon>
    </lineage>
</organism>
<name>B7Q1U3_IXOSC</name>
<dbReference type="AlphaFoldDB" id="B7Q1U3"/>
<dbReference type="InParanoid" id="B7Q1U3"/>
<evidence type="ECO:0000313" key="3">
    <source>
        <dbReference type="EnsemblMetazoa" id="ISCW009929-PA"/>
    </source>
</evidence>
<feature type="region of interest" description="Disordered" evidence="1">
    <location>
        <begin position="1"/>
        <end position="47"/>
    </location>
</feature>
<dbReference type="EnsemblMetazoa" id="ISCW009929-RA">
    <property type="protein sequence ID" value="ISCW009929-PA"/>
    <property type="gene ID" value="ISCW009929"/>
</dbReference>
<feature type="non-terminal residue" evidence="2">
    <location>
        <position position="149"/>
    </location>
</feature>
<dbReference type="HOGENOM" id="CLU_1754276_0_0_1"/>
<evidence type="ECO:0000313" key="4">
    <source>
        <dbReference type="Proteomes" id="UP000001555"/>
    </source>
</evidence>
<accession>B7Q1U3</accession>
<evidence type="ECO:0000313" key="2">
    <source>
        <dbReference type="EMBL" id="EEC12815.1"/>
    </source>
</evidence>
<protein>
    <submittedName>
        <fullName evidence="2 3">Uncharacterized protein</fullName>
    </submittedName>
</protein>
<dbReference type="PaxDb" id="6945-B7Q1U3"/>
<keyword evidence="4" id="KW-1185">Reference proteome</keyword>
<dbReference type="VEuPathDB" id="VectorBase:ISCI009929"/>
<evidence type="ECO:0000256" key="1">
    <source>
        <dbReference type="SAM" id="MobiDB-lite"/>
    </source>
</evidence>
<reference evidence="2 4" key="1">
    <citation type="submission" date="2008-03" db="EMBL/GenBank/DDBJ databases">
        <title>Annotation of Ixodes scapularis.</title>
        <authorList>
            <consortium name="Ixodes scapularis Genome Project Consortium"/>
            <person name="Caler E."/>
            <person name="Hannick L.I."/>
            <person name="Bidwell S."/>
            <person name="Joardar V."/>
            <person name="Thiagarajan M."/>
            <person name="Amedeo P."/>
            <person name="Galinsky K.J."/>
            <person name="Schobel S."/>
            <person name="Inman J."/>
            <person name="Hostetler J."/>
            <person name="Miller J."/>
            <person name="Hammond M."/>
            <person name="Megy K."/>
            <person name="Lawson D."/>
            <person name="Kodira C."/>
            <person name="Sutton G."/>
            <person name="Meyer J."/>
            <person name="Hill C.A."/>
            <person name="Birren B."/>
            <person name="Nene V."/>
            <person name="Collins F."/>
            <person name="Alarcon-Chaidez F."/>
            <person name="Wikel S."/>
            <person name="Strausberg R."/>
        </authorList>
    </citation>
    <scope>NUCLEOTIDE SEQUENCE [LARGE SCALE GENOMIC DNA]</scope>
    <source>
        <strain evidence="4">Wikel</strain>
        <strain evidence="2">Wikel colony</strain>
    </source>
</reference>
<dbReference type="VEuPathDB" id="VectorBase:ISCW009929"/>
<gene>
    <name evidence="2" type="ORF">IscW_ISCW009929</name>
</gene>
<dbReference type="EMBL" id="ABJB010272599">
    <property type="status" value="NOT_ANNOTATED_CDS"/>
    <property type="molecule type" value="Genomic_DNA"/>
</dbReference>
<reference evidence="3" key="2">
    <citation type="submission" date="2020-05" db="UniProtKB">
        <authorList>
            <consortium name="EnsemblMetazoa"/>
        </authorList>
    </citation>
    <scope>IDENTIFICATION</scope>
    <source>
        <strain evidence="3">wikel</strain>
    </source>
</reference>
<sequence>NKDVPSVAPESKTCIASSSLSHPSLPRPAPSLDRSLPPYDRPKTILSQTPHIKHRKLNLPGHPPCSASGSYPNNEDVFWNCPRSQCLLSLHPTHSPLPTPPGRIGSLTPHTASSLNVPSRSISPVCLKMSPHTPLPSPPPLEAGIGTII</sequence>
<proteinExistence type="predicted"/>
<dbReference type="Proteomes" id="UP000001555">
    <property type="component" value="Unassembled WGS sequence"/>
</dbReference>
<dbReference type="EMBL" id="DS839586">
    <property type="protein sequence ID" value="EEC12815.1"/>
    <property type="molecule type" value="Genomic_DNA"/>
</dbReference>